<evidence type="ECO:0000313" key="3">
    <source>
        <dbReference type="Proteomes" id="UP000623678"/>
    </source>
</evidence>
<evidence type="ECO:0000256" key="1">
    <source>
        <dbReference type="SAM" id="Phobius"/>
    </source>
</evidence>
<keyword evidence="3" id="KW-1185">Reference proteome</keyword>
<proteinExistence type="predicted"/>
<dbReference type="InterPro" id="IPR014202">
    <property type="entry name" value="Spore_II_R"/>
</dbReference>
<keyword evidence="1" id="KW-0472">Membrane</keyword>
<sequence length="211" mass="24009">MKQSCFYKPHFTLSRYIRKIDVAVCFGILLSVLLANFAVFGQECQQVRSKVLRLHILANSDSQEDQRVKLAVRDRILLETEDLFFLPQSQKGAKLAAQENIQRIEQAALEELRNQGKSYGVRAEVTNMYFTTRQYGDLSLPAGNYDAVRILLGDGGGKNWWCVMYPPMCIPAAEPSNSEEMQEIHNLNETPVFIPKLAVVELFETIFSQTK</sequence>
<keyword evidence="1" id="KW-1133">Transmembrane helix</keyword>
<organism evidence="2 3">
    <name type="scientific">Youxingia wuxianensis</name>
    <dbReference type="NCBI Taxonomy" id="2763678"/>
    <lineage>
        <taxon>Bacteria</taxon>
        <taxon>Bacillati</taxon>
        <taxon>Bacillota</taxon>
        <taxon>Clostridia</taxon>
        <taxon>Eubacteriales</taxon>
        <taxon>Oscillospiraceae</taxon>
        <taxon>Youxingia</taxon>
    </lineage>
</organism>
<reference evidence="2" key="1">
    <citation type="submission" date="2020-08" db="EMBL/GenBank/DDBJ databases">
        <title>Genome public.</title>
        <authorList>
            <person name="Liu C."/>
            <person name="Sun Q."/>
        </authorList>
    </citation>
    <scope>NUCLEOTIDE SEQUENCE</scope>
    <source>
        <strain evidence="2">NSJ-64</strain>
    </source>
</reference>
<name>A0A926EU52_9FIRM</name>
<feature type="transmembrane region" description="Helical" evidence="1">
    <location>
        <begin position="20"/>
        <end position="40"/>
    </location>
</feature>
<dbReference type="Proteomes" id="UP000623678">
    <property type="component" value="Unassembled WGS sequence"/>
</dbReference>
<gene>
    <name evidence="2" type="ORF">H8705_12440</name>
</gene>
<protein>
    <submittedName>
        <fullName evidence="2">Stage II sporulation protein R</fullName>
    </submittedName>
</protein>
<accession>A0A926EU52</accession>
<dbReference type="RefSeq" id="WP_262396109.1">
    <property type="nucleotide sequence ID" value="NZ_JACRTD010000010.1"/>
</dbReference>
<dbReference type="AlphaFoldDB" id="A0A926EU52"/>
<evidence type="ECO:0000313" key="2">
    <source>
        <dbReference type="EMBL" id="MBC8586389.1"/>
    </source>
</evidence>
<dbReference type="Pfam" id="PF09551">
    <property type="entry name" value="Spore_II_R"/>
    <property type="match status" value="1"/>
</dbReference>
<keyword evidence="1" id="KW-0812">Transmembrane</keyword>
<dbReference type="EMBL" id="JACRTD010000010">
    <property type="protein sequence ID" value="MBC8586389.1"/>
    <property type="molecule type" value="Genomic_DNA"/>
</dbReference>
<comment type="caution">
    <text evidence="2">The sequence shown here is derived from an EMBL/GenBank/DDBJ whole genome shotgun (WGS) entry which is preliminary data.</text>
</comment>